<evidence type="ECO:0000256" key="10">
    <source>
        <dbReference type="ARBA" id="ARBA00022840"/>
    </source>
</evidence>
<evidence type="ECO:0000256" key="11">
    <source>
        <dbReference type="ARBA" id="ARBA00022989"/>
    </source>
</evidence>
<keyword evidence="12" id="KW-0472">Membrane</keyword>
<feature type="domain" description="Polysaccharide chain length determinant N-terminal" evidence="16">
    <location>
        <begin position="3"/>
        <end position="88"/>
    </location>
</feature>
<evidence type="ECO:0000313" key="20">
    <source>
        <dbReference type="Proteomes" id="UP001257739"/>
    </source>
</evidence>
<evidence type="ECO:0000256" key="12">
    <source>
        <dbReference type="ARBA" id="ARBA00023136"/>
    </source>
</evidence>
<protein>
    <submittedName>
        <fullName evidence="19">Receptor protein-tyrosine kinase</fullName>
        <ecNumber evidence="19">2.7.10.1</ecNumber>
    </submittedName>
</protein>
<evidence type="ECO:0000256" key="14">
    <source>
        <dbReference type="ARBA" id="ARBA00053015"/>
    </source>
</evidence>
<dbReference type="EC" id="2.7.10.1" evidence="19"/>
<evidence type="ECO:0000256" key="2">
    <source>
        <dbReference type="ARBA" id="ARBA00006683"/>
    </source>
</evidence>
<dbReference type="InterPro" id="IPR050445">
    <property type="entry name" value="Bact_polysacc_biosynth/exp"/>
</dbReference>
<comment type="caution">
    <text evidence="19">The sequence shown here is derived from an EMBL/GenBank/DDBJ whole genome shotgun (WGS) entry which is preliminary data.</text>
</comment>
<dbReference type="Pfam" id="PF02706">
    <property type="entry name" value="Wzz"/>
    <property type="match status" value="1"/>
</dbReference>
<keyword evidence="20" id="KW-1185">Reference proteome</keyword>
<name>A0ABU1UL75_9ACTN</name>
<dbReference type="CDD" id="cd05387">
    <property type="entry name" value="BY-kinase"/>
    <property type="match status" value="1"/>
</dbReference>
<proteinExistence type="inferred from homology"/>
<feature type="region of interest" description="Disordered" evidence="15">
    <location>
        <begin position="459"/>
        <end position="545"/>
    </location>
</feature>
<dbReference type="Pfam" id="PF13807">
    <property type="entry name" value="GNVR"/>
    <property type="match status" value="1"/>
</dbReference>
<evidence type="ECO:0000256" key="5">
    <source>
        <dbReference type="ARBA" id="ARBA00022519"/>
    </source>
</evidence>
<comment type="similarity">
    <text evidence="3">Belongs to the etk/wzc family.</text>
</comment>
<evidence type="ECO:0000256" key="4">
    <source>
        <dbReference type="ARBA" id="ARBA00022475"/>
    </source>
</evidence>
<evidence type="ECO:0000256" key="8">
    <source>
        <dbReference type="ARBA" id="ARBA00022741"/>
    </source>
</evidence>
<comment type="catalytic activity">
    <reaction evidence="14">
        <text>L-tyrosyl-[protein] + ATP = O-phospho-L-tyrosyl-[protein] + ADP + H(+)</text>
        <dbReference type="Rhea" id="RHEA:10596"/>
        <dbReference type="Rhea" id="RHEA-COMP:10136"/>
        <dbReference type="Rhea" id="RHEA-COMP:20101"/>
        <dbReference type="ChEBI" id="CHEBI:15378"/>
        <dbReference type="ChEBI" id="CHEBI:30616"/>
        <dbReference type="ChEBI" id="CHEBI:46858"/>
        <dbReference type="ChEBI" id="CHEBI:61978"/>
        <dbReference type="ChEBI" id="CHEBI:456216"/>
    </reaction>
</comment>
<dbReference type="NCBIfam" id="TIGR01007">
    <property type="entry name" value="eps_fam"/>
    <property type="match status" value="1"/>
</dbReference>
<dbReference type="InterPro" id="IPR025669">
    <property type="entry name" value="AAA_dom"/>
</dbReference>
<evidence type="ECO:0000259" key="17">
    <source>
        <dbReference type="Pfam" id="PF13614"/>
    </source>
</evidence>
<dbReference type="Proteomes" id="UP001257739">
    <property type="component" value="Unassembled WGS sequence"/>
</dbReference>
<keyword evidence="19" id="KW-0675">Receptor</keyword>
<dbReference type="PANTHER" id="PTHR32309:SF31">
    <property type="entry name" value="CAPSULAR EXOPOLYSACCHARIDE FAMILY"/>
    <property type="match status" value="1"/>
</dbReference>
<keyword evidence="7" id="KW-0812">Transmembrane</keyword>
<evidence type="ECO:0000256" key="6">
    <source>
        <dbReference type="ARBA" id="ARBA00022679"/>
    </source>
</evidence>
<dbReference type="InterPro" id="IPR027417">
    <property type="entry name" value="P-loop_NTPase"/>
</dbReference>
<feature type="domain" description="Tyrosine-protein kinase G-rich" evidence="18">
    <location>
        <begin position="155"/>
        <end position="195"/>
    </location>
</feature>
<dbReference type="GO" id="GO:0004714">
    <property type="term" value="F:transmembrane receptor protein tyrosine kinase activity"/>
    <property type="evidence" value="ECO:0007669"/>
    <property type="project" value="UniProtKB-EC"/>
</dbReference>
<evidence type="ECO:0000256" key="3">
    <source>
        <dbReference type="ARBA" id="ARBA00008883"/>
    </source>
</evidence>
<feature type="domain" description="AAA" evidence="17">
    <location>
        <begin position="263"/>
        <end position="389"/>
    </location>
</feature>
<evidence type="ECO:0000256" key="7">
    <source>
        <dbReference type="ARBA" id="ARBA00022692"/>
    </source>
</evidence>
<keyword evidence="9 19" id="KW-0418">Kinase</keyword>
<dbReference type="EMBL" id="JAVDWH010000001">
    <property type="protein sequence ID" value="MDR7085921.1"/>
    <property type="molecule type" value="Genomic_DNA"/>
</dbReference>
<evidence type="ECO:0000256" key="15">
    <source>
        <dbReference type="SAM" id="MobiDB-lite"/>
    </source>
</evidence>
<reference evidence="19 20" key="1">
    <citation type="submission" date="2023-07" db="EMBL/GenBank/DDBJ databases">
        <title>Sorghum-associated microbial communities from plants grown in Nebraska, USA.</title>
        <authorList>
            <person name="Schachtman D."/>
        </authorList>
    </citation>
    <scope>NUCLEOTIDE SEQUENCE [LARGE SCALE GENOMIC DNA]</scope>
    <source>
        <strain evidence="19 20">BE248</strain>
    </source>
</reference>
<evidence type="ECO:0000259" key="18">
    <source>
        <dbReference type="Pfam" id="PF13807"/>
    </source>
</evidence>
<comment type="similarity">
    <text evidence="2">Belongs to the CpsC/CapA family.</text>
</comment>
<keyword evidence="8" id="KW-0547">Nucleotide-binding</keyword>
<evidence type="ECO:0000313" key="19">
    <source>
        <dbReference type="EMBL" id="MDR7085921.1"/>
    </source>
</evidence>
<evidence type="ECO:0000256" key="9">
    <source>
        <dbReference type="ARBA" id="ARBA00022777"/>
    </source>
</evidence>
<dbReference type="SUPFAM" id="SSF52540">
    <property type="entry name" value="P-loop containing nucleoside triphosphate hydrolases"/>
    <property type="match status" value="1"/>
</dbReference>
<feature type="compositionally biased region" description="Basic and acidic residues" evidence="15">
    <location>
        <begin position="477"/>
        <end position="494"/>
    </location>
</feature>
<dbReference type="InterPro" id="IPR003856">
    <property type="entry name" value="LPS_length_determ_N"/>
</dbReference>
<keyword evidence="5" id="KW-0997">Cell inner membrane</keyword>
<keyword evidence="6 19" id="KW-0808">Transferase</keyword>
<dbReference type="RefSeq" id="WP_309966950.1">
    <property type="nucleotide sequence ID" value="NZ_JAVDWH010000001.1"/>
</dbReference>
<sequence length="545" mass="58266">MGLIQYLRIARRRWITIAVVLLICTGAAAFLTSRATPMYASSARLFVSTQESDSNSAYSGNLLSQSRVKSYADLLTGEEISRRVVQKLNLNESPRALASQITAFARLDTVVLSISVTDADPDRAQLLTQTIAEVFVGYVKELETPDGKSAAPVKATIVDRATTPDQPISPQPIRNLIVATMLGLLLGVALAAIRDVLDQSTTTPEELATRTGGAPLLGNVHYDRGAGKRPLISALDTHSPRAESYRVLRTNLQFVKLGGASKVFVVTSAVPGEGKSTTTINLALSLAESGKRVLLLEADLRRPRVMTYLGIEGAVGLTTVLVGEVEWQEAVQQSHGVDVITSGTIPPNPTDLLQSPELRELLVQLRRSYDIVLIDAPPLLPVADAAVLAPVTDGAILVVRHGSTTRGQVSGAVERLRSVGARLAGTVFNMTPVSRRGREGYGYGYGYAPDQLTRATTESSEADAEASLSRKQRRAARKADKAAAKAEAEPGLSRKERRASHKASASDETDVLESEPVSAELGHHSKAGGANQLAGDVDDRRSERD</sequence>
<keyword evidence="4" id="KW-1003">Cell membrane</keyword>
<comment type="subcellular location">
    <subcellularLocation>
        <location evidence="1">Cell inner membrane</location>
        <topology evidence="1">Multi-pass membrane protein</topology>
    </subcellularLocation>
</comment>
<dbReference type="InterPro" id="IPR032807">
    <property type="entry name" value="GNVR"/>
</dbReference>
<evidence type="ECO:0000259" key="16">
    <source>
        <dbReference type="Pfam" id="PF02706"/>
    </source>
</evidence>
<accession>A0ABU1UL75</accession>
<evidence type="ECO:0000256" key="13">
    <source>
        <dbReference type="ARBA" id="ARBA00023137"/>
    </source>
</evidence>
<dbReference type="InterPro" id="IPR005702">
    <property type="entry name" value="Wzc-like_C"/>
</dbReference>
<evidence type="ECO:0000256" key="1">
    <source>
        <dbReference type="ARBA" id="ARBA00004429"/>
    </source>
</evidence>
<keyword evidence="10" id="KW-0067">ATP-binding</keyword>
<keyword evidence="11" id="KW-1133">Transmembrane helix</keyword>
<keyword evidence="13 19" id="KW-0829">Tyrosine-protein kinase</keyword>
<organism evidence="19 20">
    <name type="scientific">Aeromicrobium panaciterrae</name>
    <dbReference type="NCBI Taxonomy" id="363861"/>
    <lineage>
        <taxon>Bacteria</taxon>
        <taxon>Bacillati</taxon>
        <taxon>Actinomycetota</taxon>
        <taxon>Actinomycetes</taxon>
        <taxon>Propionibacteriales</taxon>
        <taxon>Nocardioidaceae</taxon>
        <taxon>Aeromicrobium</taxon>
    </lineage>
</organism>
<dbReference type="Gene3D" id="3.40.50.300">
    <property type="entry name" value="P-loop containing nucleotide triphosphate hydrolases"/>
    <property type="match status" value="1"/>
</dbReference>
<dbReference type="PANTHER" id="PTHR32309">
    <property type="entry name" value="TYROSINE-PROTEIN KINASE"/>
    <property type="match status" value="1"/>
</dbReference>
<gene>
    <name evidence="19" type="ORF">J2X11_000760</name>
</gene>
<dbReference type="Pfam" id="PF13614">
    <property type="entry name" value="AAA_31"/>
    <property type="match status" value="1"/>
</dbReference>